<gene>
    <name evidence="1" type="ORF">LA55_856</name>
</gene>
<dbReference type="KEGG" id="fpz:LA55_856"/>
<dbReference type="AlphaFoldDB" id="A0A0B6D9E6"/>
<evidence type="ECO:0000313" key="2">
    <source>
        <dbReference type="Proteomes" id="UP000031830"/>
    </source>
</evidence>
<organism evidence="1 2">
    <name type="scientific">Francisella philomiragia</name>
    <dbReference type="NCBI Taxonomy" id="28110"/>
    <lineage>
        <taxon>Bacteria</taxon>
        <taxon>Pseudomonadati</taxon>
        <taxon>Pseudomonadota</taxon>
        <taxon>Gammaproteobacteria</taxon>
        <taxon>Thiotrichales</taxon>
        <taxon>Francisellaceae</taxon>
        <taxon>Francisella</taxon>
    </lineage>
</organism>
<dbReference type="Proteomes" id="UP000031830">
    <property type="component" value="Chromosome"/>
</dbReference>
<evidence type="ECO:0000313" key="1">
    <source>
        <dbReference type="EMBL" id="AJI54278.1"/>
    </source>
</evidence>
<sequence length="62" mass="7168">MDKDLLDIYTDYLISQTKCATATKLSDILDQEISHDKITRFLSNSPYAKVVSFKKIFRIIVI</sequence>
<reference evidence="1 2" key="1">
    <citation type="journal article" date="2015" name="Genome Announc.">
        <title>Genome sequencing of 18 francisella strains to aid in assay development and testing.</title>
        <authorList>
            <person name="Johnson S.L."/>
            <person name="Daligault H.E."/>
            <person name="Davenport K.W."/>
            <person name="Coyne S.R."/>
            <person name="Frey K.G."/>
            <person name="Koroleva G.I."/>
            <person name="Broomall S.M."/>
            <person name="Bishop-Lilly K.A."/>
            <person name="Bruce D.C."/>
            <person name="Chertkov O."/>
            <person name="Freitas T."/>
            <person name="Jaissle J."/>
            <person name="Ladner J.T."/>
            <person name="Rosenzweig C.N."/>
            <person name="Gibbons H.S."/>
            <person name="Palacios G.F."/>
            <person name="Redden C.L."/>
            <person name="Xu Y."/>
            <person name="Minogue T.D."/>
            <person name="Chain P.S."/>
        </authorList>
    </citation>
    <scope>NUCLEOTIDE SEQUENCE [LARGE SCALE GENOMIC DNA]</scope>
    <source>
        <strain evidence="1 2">GA01-2794</strain>
    </source>
</reference>
<proteinExistence type="predicted"/>
<dbReference type="OrthoDB" id="6112254at2"/>
<dbReference type="EMBL" id="CP009440">
    <property type="protein sequence ID" value="AJI54278.1"/>
    <property type="molecule type" value="Genomic_DNA"/>
</dbReference>
<dbReference type="RefSeq" id="WP_044526036.1">
    <property type="nucleotide sequence ID" value="NZ_CP009440.1"/>
</dbReference>
<protein>
    <submittedName>
        <fullName evidence="1">Uncharacterized protein</fullName>
    </submittedName>
</protein>
<accession>A0A0B6D9E6</accession>
<name>A0A0B6D9E6_9GAMM</name>